<dbReference type="RefSeq" id="WP_169660281.1">
    <property type="nucleotide sequence ID" value="NZ_JABANE010000132.1"/>
</dbReference>
<dbReference type="Proteomes" id="UP000576082">
    <property type="component" value="Unassembled WGS sequence"/>
</dbReference>
<evidence type="ECO:0000313" key="2">
    <source>
        <dbReference type="Proteomes" id="UP000576082"/>
    </source>
</evidence>
<gene>
    <name evidence="1" type="ORF">HHU12_29260</name>
</gene>
<keyword evidence="2" id="KW-1185">Reference proteome</keyword>
<evidence type="ECO:0000313" key="1">
    <source>
        <dbReference type="EMBL" id="NME72087.1"/>
    </source>
</evidence>
<comment type="caution">
    <text evidence="1">The sequence shown here is derived from an EMBL/GenBank/DDBJ whole genome shotgun (WGS) entry which is preliminary data.</text>
</comment>
<reference evidence="1 2" key="1">
    <citation type="submission" date="2020-04" db="EMBL/GenBank/DDBJ databases">
        <title>Flammeovirga sp. SR4, a novel species isolated from seawater.</title>
        <authorList>
            <person name="Wang X."/>
        </authorList>
    </citation>
    <scope>NUCLEOTIDE SEQUENCE [LARGE SCALE GENOMIC DNA]</scope>
    <source>
        <strain evidence="1 2">ATCC 23126</strain>
    </source>
</reference>
<organism evidence="1 2">
    <name type="scientific">Flammeovirga aprica JL-4</name>
    <dbReference type="NCBI Taxonomy" id="694437"/>
    <lineage>
        <taxon>Bacteria</taxon>
        <taxon>Pseudomonadati</taxon>
        <taxon>Bacteroidota</taxon>
        <taxon>Cytophagia</taxon>
        <taxon>Cytophagales</taxon>
        <taxon>Flammeovirgaceae</taxon>
        <taxon>Flammeovirga</taxon>
    </lineage>
</organism>
<dbReference type="AlphaFoldDB" id="A0A7X9XCR7"/>
<proteinExistence type="predicted"/>
<sequence>MQINNFIDIDTEKLIRKNINEHGYHFGVIDGDEYLPAFTFSIGLYQSYQHPEIIIFGLPQEVMQVALNTICENIKKKKVYAEGENYDNILNKYPVQMIEVHKENYFNYLDYVSYFYDNTSNFPALQIVWTDQQGNFPWDKNFDENWKFNQPLLDRNTEYKFYEEKELEIYTTTKTKEGNPILWVYHTHDGDWEFHSEEHPDFENVQMLQLGDLVKQDKSLNDVHILSYGQSAIRKDVNSPWEFADYEEE</sequence>
<dbReference type="Pfam" id="PF14081">
    <property type="entry name" value="DUF4262"/>
    <property type="match status" value="1"/>
</dbReference>
<protein>
    <submittedName>
        <fullName evidence="1">DUF4262 domain-containing protein</fullName>
    </submittedName>
</protein>
<dbReference type="EMBL" id="JABANE010000132">
    <property type="protein sequence ID" value="NME72087.1"/>
    <property type="molecule type" value="Genomic_DNA"/>
</dbReference>
<name>A0A7X9XCR7_9BACT</name>
<accession>A0A7X9XCR7</accession>
<dbReference type="InterPro" id="IPR025358">
    <property type="entry name" value="DUF4262"/>
</dbReference>